<evidence type="ECO:0000256" key="1">
    <source>
        <dbReference type="SAM" id="MobiDB-lite"/>
    </source>
</evidence>
<evidence type="ECO:0000313" key="3">
    <source>
        <dbReference type="EMBL" id="KAJ8986113.1"/>
    </source>
</evidence>
<proteinExistence type="predicted"/>
<dbReference type="CDD" id="cd22981">
    <property type="entry name" value="DD_TbAK-like"/>
    <property type="match status" value="1"/>
</dbReference>
<dbReference type="InterPro" id="IPR056587">
    <property type="entry name" value="EF_EFCAB10_C"/>
</dbReference>
<feature type="region of interest" description="Disordered" evidence="1">
    <location>
        <begin position="145"/>
        <end position="179"/>
    </location>
</feature>
<dbReference type="Proteomes" id="UP001162164">
    <property type="component" value="Unassembled WGS sequence"/>
</dbReference>
<dbReference type="PROSITE" id="PS50222">
    <property type="entry name" value="EF_HAND_2"/>
    <property type="match status" value="1"/>
</dbReference>
<dbReference type="PANTHER" id="PTHR21847">
    <property type="entry name" value="EF-HAND CALCIUM-BINDING DOMAIN-CONTAINING PROTEIN 10"/>
    <property type="match status" value="1"/>
</dbReference>
<evidence type="ECO:0000313" key="4">
    <source>
        <dbReference type="Proteomes" id="UP001162164"/>
    </source>
</evidence>
<dbReference type="PANTHER" id="PTHR21847:SF1">
    <property type="entry name" value="EF-HAND CALCIUM-BINDING DOMAIN-CONTAINING PROTEIN 10"/>
    <property type="match status" value="1"/>
</dbReference>
<gene>
    <name evidence="3" type="ORF">NQ317_005583</name>
</gene>
<dbReference type="InterPro" id="IPR039879">
    <property type="entry name" value="EFC10"/>
</dbReference>
<protein>
    <recommendedName>
        <fullName evidence="2">EF-hand domain-containing protein</fullName>
    </recommendedName>
</protein>
<organism evidence="3 4">
    <name type="scientific">Molorchus minor</name>
    <dbReference type="NCBI Taxonomy" id="1323400"/>
    <lineage>
        <taxon>Eukaryota</taxon>
        <taxon>Metazoa</taxon>
        <taxon>Ecdysozoa</taxon>
        <taxon>Arthropoda</taxon>
        <taxon>Hexapoda</taxon>
        <taxon>Insecta</taxon>
        <taxon>Pterygota</taxon>
        <taxon>Neoptera</taxon>
        <taxon>Endopterygota</taxon>
        <taxon>Coleoptera</taxon>
        <taxon>Polyphaga</taxon>
        <taxon>Cucujiformia</taxon>
        <taxon>Chrysomeloidea</taxon>
        <taxon>Cerambycidae</taxon>
        <taxon>Lamiinae</taxon>
        <taxon>Monochamini</taxon>
        <taxon>Molorchus</taxon>
    </lineage>
</organism>
<sequence length="410" mass="47270">MSHTSKEEVSSKTSQDKVSQTSQEKVSEKSSDSLVGFTFGEEESEPEEEQPVVVEEEQPKSTFFNRVYLKTKYEEYKKRQLKESPLFAEVLTLDKDKGVTEETQSDKPSILVTGFGIRNLESLQNALQDDEERLRELYKYKASSMEEGYSSRTTSSKGPSTATSKRSTETETDRSSIRTDLSAQKMQLQYLLGIETDAEEEHVEEEKEGVEEVDDFTYSTRKSTREAQKYLRVHRIFDFYQVIIAHLLSALPENPIDFILVYLNKCLCYRSGLGKPPLLYEEKHIEQLYKLMDRMNTGFIELDQYNRGMTTLGICEYNKNPPVSREGLVSKEFFVQEALECETAIFDDLIRRRWIGKRPPSEPAGLDFITPSIAGPYFIPSDLMIKVKRYEQELAKVVEDEEEWGFYGGE</sequence>
<feature type="domain" description="EF-hand" evidence="2">
    <location>
        <begin position="280"/>
        <end position="315"/>
    </location>
</feature>
<feature type="compositionally biased region" description="Basic and acidic residues" evidence="1">
    <location>
        <begin position="1"/>
        <end position="10"/>
    </location>
</feature>
<feature type="compositionally biased region" description="Polar residues" evidence="1">
    <location>
        <begin position="150"/>
        <end position="165"/>
    </location>
</feature>
<dbReference type="InterPro" id="IPR002048">
    <property type="entry name" value="EF_hand_dom"/>
</dbReference>
<feature type="compositionally biased region" description="Basic and acidic residues" evidence="1">
    <location>
        <begin position="166"/>
        <end position="177"/>
    </location>
</feature>
<comment type="caution">
    <text evidence="3">The sequence shown here is derived from an EMBL/GenBank/DDBJ whole genome shotgun (WGS) entry which is preliminary data.</text>
</comment>
<feature type="compositionally biased region" description="Acidic residues" evidence="1">
    <location>
        <begin position="40"/>
        <end position="56"/>
    </location>
</feature>
<feature type="compositionally biased region" description="Polar residues" evidence="1">
    <location>
        <begin position="11"/>
        <end position="24"/>
    </location>
</feature>
<evidence type="ECO:0000259" key="2">
    <source>
        <dbReference type="PROSITE" id="PS50222"/>
    </source>
</evidence>
<feature type="region of interest" description="Disordered" evidence="1">
    <location>
        <begin position="1"/>
        <end position="57"/>
    </location>
</feature>
<keyword evidence="4" id="KW-1185">Reference proteome</keyword>
<reference evidence="3" key="1">
    <citation type="journal article" date="2023" name="Insect Mol. Biol.">
        <title>Genome sequencing provides insights into the evolution of gene families encoding plant cell wall-degrading enzymes in longhorned beetles.</title>
        <authorList>
            <person name="Shin N.R."/>
            <person name="Okamura Y."/>
            <person name="Kirsch R."/>
            <person name="Pauchet Y."/>
        </authorList>
    </citation>
    <scope>NUCLEOTIDE SEQUENCE</scope>
    <source>
        <strain evidence="3">MMC_N1</strain>
    </source>
</reference>
<name>A0ABQ9K6N5_9CUCU</name>
<accession>A0ABQ9K6N5</accession>
<dbReference type="Pfam" id="PF24548">
    <property type="entry name" value="EF_EFCAB10_C"/>
    <property type="match status" value="1"/>
</dbReference>
<dbReference type="EMBL" id="JAPWTJ010000002">
    <property type="protein sequence ID" value="KAJ8986113.1"/>
    <property type="molecule type" value="Genomic_DNA"/>
</dbReference>